<evidence type="ECO:0000256" key="1">
    <source>
        <dbReference type="SAM" id="SignalP"/>
    </source>
</evidence>
<dbReference type="SUPFAM" id="SSF48317">
    <property type="entry name" value="Acid phosphatase/Vanadium-dependent haloperoxidase"/>
    <property type="match status" value="1"/>
</dbReference>
<keyword evidence="2" id="KW-0575">Peroxidase</keyword>
<dbReference type="Proteomes" id="UP001250181">
    <property type="component" value="Unassembled WGS sequence"/>
</dbReference>
<dbReference type="InterPro" id="IPR006311">
    <property type="entry name" value="TAT_signal"/>
</dbReference>
<sequence>MRTSPRRTLAAAATLLGLTAIVAPVPAPAAPAPQTAPSASAPGSVIADWARLTAEVVDPENRLISPEKALWHALVSTGMYNAVVGIEGRYEPYRWNGRAPRTASAVAAAATAAHDVLRHYFPQAAARLRAAHAASLAAVPDGWAEKAGVAFGHRAATHVIALRKNDGHGARVAFPASPAPGVWRPTPSAYRPFTTAWLARLRPLLMDRPDRFRPGPPPALPSARYAADLNEVKAYGAKNSRVRSRWQTDTARFFVDLDLQGALADRAARNGLDLVDTARLFAAVNTVQIDATIAAWDAKLHYGTWRPITAIREADRDNNPRTQADPAWEPLLETPSHPDYLSGHTTTTGALARTLTLLSDSPFLDLRITSAFAKETRYYASAYEYNRDCVGARTWAGIHTRTANTVGTRTGERVAAWALTRHFRPLADQPADRPADRPTR</sequence>
<dbReference type="Gene3D" id="1.10.606.20">
    <property type="match status" value="1"/>
</dbReference>
<evidence type="ECO:0000313" key="3">
    <source>
        <dbReference type="Proteomes" id="UP001250181"/>
    </source>
</evidence>
<dbReference type="InterPro" id="IPR052559">
    <property type="entry name" value="V-haloperoxidase"/>
</dbReference>
<feature type="chain" id="PRO_5046983483" evidence="1">
    <location>
        <begin position="30"/>
        <end position="440"/>
    </location>
</feature>
<dbReference type="EMBL" id="JAWCTQ010000021">
    <property type="protein sequence ID" value="MDT9683931.1"/>
    <property type="molecule type" value="Genomic_DNA"/>
</dbReference>
<keyword evidence="2" id="KW-0560">Oxidoreductase</keyword>
<dbReference type="EC" id="1.11.1.-" evidence="2"/>
<dbReference type="PROSITE" id="PS51318">
    <property type="entry name" value="TAT"/>
    <property type="match status" value="1"/>
</dbReference>
<keyword evidence="1" id="KW-0732">Signal</keyword>
<comment type="caution">
    <text evidence="2">The sequence shown here is derived from an EMBL/GenBank/DDBJ whole genome shotgun (WGS) entry which is preliminary data.</text>
</comment>
<dbReference type="PANTHER" id="PTHR34599">
    <property type="entry name" value="PEROXIDASE-RELATED"/>
    <property type="match status" value="1"/>
</dbReference>
<proteinExistence type="predicted"/>
<gene>
    <name evidence="2" type="ORF">RND61_17955</name>
</gene>
<dbReference type="CDD" id="cd03398">
    <property type="entry name" value="PAP2_haloperoxidase"/>
    <property type="match status" value="1"/>
</dbReference>
<organism evidence="2 3">
    <name type="scientific">Streptomyces tamarix</name>
    <dbReference type="NCBI Taxonomy" id="3078565"/>
    <lineage>
        <taxon>Bacteria</taxon>
        <taxon>Bacillati</taxon>
        <taxon>Actinomycetota</taxon>
        <taxon>Actinomycetes</taxon>
        <taxon>Kitasatosporales</taxon>
        <taxon>Streptomycetaceae</taxon>
        <taxon>Streptomyces</taxon>
    </lineage>
</organism>
<reference evidence="2 3" key="1">
    <citation type="submission" date="2023-09" db="EMBL/GenBank/DDBJ databases">
        <title>Streptomyces sp. nov.: A antagonism against Alternaria gaisen Producing Streptochlin, Isolated from Tamarix root soil.</title>
        <authorList>
            <person name="Chen Y."/>
        </authorList>
    </citation>
    <scope>NUCLEOTIDE SEQUENCE [LARGE SCALE GENOMIC DNA]</scope>
    <source>
        <strain evidence="2 3">TRM76323</strain>
    </source>
</reference>
<feature type="signal peptide" evidence="1">
    <location>
        <begin position="1"/>
        <end position="29"/>
    </location>
</feature>
<protein>
    <submittedName>
        <fullName evidence="2">Vanadium-dependent haloperoxidase</fullName>
        <ecNumber evidence="2">1.11.1.-</ecNumber>
    </submittedName>
</protein>
<dbReference type="RefSeq" id="WP_315878991.1">
    <property type="nucleotide sequence ID" value="NZ_JAWCTQ010000021.1"/>
</dbReference>
<accession>A0ABU3QMD7</accession>
<keyword evidence="3" id="KW-1185">Reference proteome</keyword>
<dbReference type="GO" id="GO:0004601">
    <property type="term" value="F:peroxidase activity"/>
    <property type="evidence" value="ECO:0007669"/>
    <property type="project" value="UniProtKB-KW"/>
</dbReference>
<dbReference type="PANTHER" id="PTHR34599:SF1">
    <property type="entry name" value="PHOSPHATIDIC ACID PHOSPHATASE TYPE 2_HALOPEROXIDASE DOMAIN-CONTAINING PROTEIN"/>
    <property type="match status" value="1"/>
</dbReference>
<dbReference type="InterPro" id="IPR036938">
    <property type="entry name" value="PAP2/HPO_sf"/>
</dbReference>
<name>A0ABU3QMD7_9ACTN</name>
<evidence type="ECO:0000313" key="2">
    <source>
        <dbReference type="EMBL" id="MDT9683931.1"/>
    </source>
</evidence>